<dbReference type="Gene3D" id="1.10.10.10">
    <property type="entry name" value="Winged helix-like DNA-binding domain superfamily/Winged helix DNA-binding domain"/>
    <property type="match status" value="1"/>
</dbReference>
<proteinExistence type="predicted"/>
<dbReference type="InterPro" id="IPR009057">
    <property type="entry name" value="Homeodomain-like_sf"/>
</dbReference>
<protein>
    <submittedName>
        <fullName evidence="1">Transposase</fullName>
    </submittedName>
</protein>
<keyword evidence="2" id="KW-1185">Reference proteome</keyword>
<dbReference type="PATRIC" id="fig|56107.3.peg.580"/>
<dbReference type="HOGENOM" id="CLU_145264_0_0_3"/>
<dbReference type="SUPFAM" id="SSF46689">
    <property type="entry name" value="Homeodomain-like"/>
    <property type="match status" value="1"/>
</dbReference>
<dbReference type="EMBL" id="CP003642">
    <property type="protein sequence ID" value="AFZ22862.1"/>
    <property type="molecule type" value="Genomic_DNA"/>
</dbReference>
<gene>
    <name evidence="1" type="ORF">Cylst_0523</name>
</gene>
<dbReference type="AlphaFoldDB" id="K9WTI5"/>
<dbReference type="KEGG" id="csg:Cylst_0523"/>
<name>K9WTI5_9NOST</name>
<dbReference type="STRING" id="56107.Cylst_0523"/>
<reference evidence="1 2" key="1">
    <citation type="submission" date="2012-06" db="EMBL/GenBank/DDBJ databases">
        <title>Finished chromosome of genome of Cylindrospermum stagnale PCC 7417.</title>
        <authorList>
            <consortium name="US DOE Joint Genome Institute"/>
            <person name="Gugger M."/>
            <person name="Coursin T."/>
            <person name="Rippka R."/>
            <person name="Tandeau De Marsac N."/>
            <person name="Huntemann M."/>
            <person name="Wei C.-L."/>
            <person name="Han J."/>
            <person name="Detter J.C."/>
            <person name="Han C."/>
            <person name="Tapia R."/>
            <person name="Chen A."/>
            <person name="Kyrpides N."/>
            <person name="Mavromatis K."/>
            <person name="Markowitz V."/>
            <person name="Szeto E."/>
            <person name="Ivanova N."/>
            <person name="Pagani I."/>
            <person name="Pati A."/>
            <person name="Goodwin L."/>
            <person name="Nordberg H.P."/>
            <person name="Cantor M.N."/>
            <person name="Hua S.X."/>
            <person name="Woyke T."/>
            <person name="Kerfeld C.A."/>
        </authorList>
    </citation>
    <scope>NUCLEOTIDE SEQUENCE [LARGE SCALE GENOMIC DNA]</scope>
    <source>
        <strain evidence="1 2">PCC 7417</strain>
    </source>
</reference>
<evidence type="ECO:0000313" key="1">
    <source>
        <dbReference type="EMBL" id="AFZ22862.1"/>
    </source>
</evidence>
<dbReference type="eggNOG" id="COG3415">
    <property type="taxonomic scope" value="Bacteria"/>
</dbReference>
<evidence type="ECO:0000313" key="2">
    <source>
        <dbReference type="Proteomes" id="UP000010475"/>
    </source>
</evidence>
<dbReference type="Proteomes" id="UP000010475">
    <property type="component" value="Chromosome"/>
</dbReference>
<sequence length="151" mass="17336">MGCRLRIVLTEEEKQTLEELRRAKDVPQRTRDRAQVLLLNARGLKNEQIAQGLNWAVSTVRQTLHRWEKMGLAGLWDAPGRGGKPRYAESDLLYLENCLSQEPQAYNSKQLATKLASERQVYLSPDRLRRVLKKRGRLGSPCTKPNMHDIS</sequence>
<dbReference type="InterPro" id="IPR036388">
    <property type="entry name" value="WH-like_DNA-bd_sf"/>
</dbReference>
<accession>K9WTI5</accession>
<organism evidence="1 2">
    <name type="scientific">Cylindrospermum stagnale PCC 7417</name>
    <dbReference type="NCBI Taxonomy" id="56107"/>
    <lineage>
        <taxon>Bacteria</taxon>
        <taxon>Bacillati</taxon>
        <taxon>Cyanobacteriota</taxon>
        <taxon>Cyanophyceae</taxon>
        <taxon>Nostocales</taxon>
        <taxon>Nostocaceae</taxon>
        <taxon>Cylindrospermum</taxon>
    </lineage>
</organism>
<dbReference type="Pfam" id="PF13384">
    <property type="entry name" value="HTH_23"/>
    <property type="match status" value="1"/>
</dbReference>